<dbReference type="GO" id="GO:0016887">
    <property type="term" value="F:ATP hydrolysis activity"/>
    <property type="evidence" value="ECO:0007669"/>
    <property type="project" value="InterPro"/>
</dbReference>
<dbReference type="InterPro" id="IPR017871">
    <property type="entry name" value="ABC_transporter-like_CS"/>
</dbReference>
<dbReference type="FunFam" id="3.40.50.300:FF:000134">
    <property type="entry name" value="Iron-enterobactin ABC transporter ATP-binding protein"/>
    <property type="match status" value="1"/>
</dbReference>
<evidence type="ECO:0000256" key="7">
    <source>
        <dbReference type="ARBA" id="ARBA00023004"/>
    </source>
</evidence>
<comment type="caution">
    <text evidence="11">The sequence shown here is derived from an EMBL/GenBank/DDBJ whole genome shotgun (WGS) entry which is preliminary data.</text>
</comment>
<dbReference type="Proteomes" id="UP000317430">
    <property type="component" value="Unassembled WGS sequence"/>
</dbReference>
<keyword evidence="3" id="KW-1003">Cell membrane</keyword>
<dbReference type="RefSeq" id="WP_146567945.1">
    <property type="nucleotide sequence ID" value="NZ_VOHL01000007.1"/>
</dbReference>
<keyword evidence="4" id="KW-0410">Iron transport</keyword>
<dbReference type="EMBL" id="VOHL01000007">
    <property type="protein sequence ID" value="TWS96656.1"/>
    <property type="molecule type" value="Genomic_DNA"/>
</dbReference>
<feature type="domain" description="ABC transporter" evidence="10">
    <location>
        <begin position="4"/>
        <end position="240"/>
    </location>
</feature>
<organism evidence="11 12">
    <name type="scientific">Streptococcus cuniculipharyngis</name>
    <dbReference type="NCBI Taxonomy" id="1562651"/>
    <lineage>
        <taxon>Bacteria</taxon>
        <taxon>Bacillati</taxon>
        <taxon>Bacillota</taxon>
        <taxon>Bacilli</taxon>
        <taxon>Lactobacillales</taxon>
        <taxon>Streptococcaceae</taxon>
        <taxon>Streptococcus</taxon>
    </lineage>
</organism>
<evidence type="ECO:0000256" key="1">
    <source>
        <dbReference type="ARBA" id="ARBA00004202"/>
    </source>
</evidence>
<reference evidence="11 12" key="1">
    <citation type="submission" date="2019-08" db="EMBL/GenBank/DDBJ databases">
        <authorList>
            <person name="Lei W."/>
        </authorList>
    </citation>
    <scope>NUCLEOTIDE SEQUENCE [LARGE SCALE GENOMIC DNA]</scope>
    <source>
        <strain evidence="11 12">CCUG 66496</strain>
    </source>
</reference>
<proteinExistence type="predicted"/>
<sequence length="262" mass="29343">MSQIEAKQIRLAYHGKTILNNLSTSIPDQKITCLIGPNGCGKSTLLKSLARIIPIDSGDIFLDGQPISALPTKTIAQHLTLLPQILEAVPGTSVYELVSYGRFPHQRYLGGLSKQDRDKIHWAMEMTEVTSLANSPLERLSGGQRQRVWLAMALAQDTQTIFLDEPTTYLDLNHQLEILELLQQLNKEQQKTIVMVLHDLNQVSRFADHVISMKEGQIYQEGSSQQVLSHPVLQHVFNIDAHLVPDPVTQKPLILGYQLLKS</sequence>
<evidence type="ECO:0000256" key="9">
    <source>
        <dbReference type="ARBA" id="ARBA00023136"/>
    </source>
</evidence>
<dbReference type="CDD" id="cd03214">
    <property type="entry name" value="ABC_Iron-Siderophores_B12_Hemin"/>
    <property type="match status" value="1"/>
</dbReference>
<evidence type="ECO:0000256" key="3">
    <source>
        <dbReference type="ARBA" id="ARBA00022475"/>
    </source>
</evidence>
<keyword evidence="5" id="KW-0547">Nucleotide-binding</keyword>
<name>A0A5C5SBE5_9STRE</name>
<evidence type="ECO:0000313" key="12">
    <source>
        <dbReference type="Proteomes" id="UP000317430"/>
    </source>
</evidence>
<keyword evidence="7" id="KW-0408">Iron</keyword>
<dbReference type="GO" id="GO:0005524">
    <property type="term" value="F:ATP binding"/>
    <property type="evidence" value="ECO:0007669"/>
    <property type="project" value="UniProtKB-KW"/>
</dbReference>
<dbReference type="PANTHER" id="PTHR42771">
    <property type="entry name" value="IRON(3+)-HYDROXAMATE IMPORT ATP-BINDING PROTEIN FHUC"/>
    <property type="match status" value="1"/>
</dbReference>
<evidence type="ECO:0000256" key="8">
    <source>
        <dbReference type="ARBA" id="ARBA00023065"/>
    </source>
</evidence>
<dbReference type="Gene3D" id="3.40.50.300">
    <property type="entry name" value="P-loop containing nucleotide triphosphate hydrolases"/>
    <property type="match status" value="1"/>
</dbReference>
<keyword evidence="9" id="KW-0472">Membrane</keyword>
<protein>
    <submittedName>
        <fullName evidence="11">ABC transporter ATP-binding protein</fullName>
    </submittedName>
</protein>
<keyword evidence="2" id="KW-0813">Transport</keyword>
<gene>
    <name evidence="11" type="ORF">FRX57_06740</name>
</gene>
<evidence type="ECO:0000256" key="2">
    <source>
        <dbReference type="ARBA" id="ARBA00022448"/>
    </source>
</evidence>
<dbReference type="AlphaFoldDB" id="A0A5C5SBE5"/>
<dbReference type="PANTHER" id="PTHR42771:SF4">
    <property type="entry name" value="IRON(3+)-HYDROXAMATE IMPORT ATP-BINDING PROTEIN FHUC"/>
    <property type="match status" value="1"/>
</dbReference>
<keyword evidence="8" id="KW-0406">Ion transport</keyword>
<evidence type="ECO:0000256" key="6">
    <source>
        <dbReference type="ARBA" id="ARBA00022840"/>
    </source>
</evidence>
<evidence type="ECO:0000256" key="4">
    <source>
        <dbReference type="ARBA" id="ARBA00022496"/>
    </source>
</evidence>
<dbReference type="PROSITE" id="PS00211">
    <property type="entry name" value="ABC_TRANSPORTER_1"/>
    <property type="match status" value="1"/>
</dbReference>
<dbReference type="PROSITE" id="PS50893">
    <property type="entry name" value="ABC_TRANSPORTER_2"/>
    <property type="match status" value="1"/>
</dbReference>
<comment type="subcellular location">
    <subcellularLocation>
        <location evidence="1">Cell membrane</location>
        <topology evidence="1">Peripheral membrane protein</topology>
    </subcellularLocation>
</comment>
<keyword evidence="12" id="KW-1185">Reference proteome</keyword>
<dbReference type="InterPro" id="IPR003439">
    <property type="entry name" value="ABC_transporter-like_ATP-bd"/>
</dbReference>
<dbReference type="InterPro" id="IPR003593">
    <property type="entry name" value="AAA+_ATPase"/>
</dbReference>
<dbReference type="SUPFAM" id="SSF52540">
    <property type="entry name" value="P-loop containing nucleoside triphosphate hydrolases"/>
    <property type="match status" value="1"/>
</dbReference>
<evidence type="ECO:0000256" key="5">
    <source>
        <dbReference type="ARBA" id="ARBA00022741"/>
    </source>
</evidence>
<dbReference type="InterPro" id="IPR027417">
    <property type="entry name" value="P-loop_NTPase"/>
</dbReference>
<dbReference type="SMART" id="SM00382">
    <property type="entry name" value="AAA"/>
    <property type="match status" value="1"/>
</dbReference>
<keyword evidence="6 11" id="KW-0067">ATP-binding</keyword>
<accession>A0A5C5SBE5</accession>
<evidence type="ECO:0000259" key="10">
    <source>
        <dbReference type="PROSITE" id="PS50893"/>
    </source>
</evidence>
<dbReference type="GO" id="GO:0005886">
    <property type="term" value="C:plasma membrane"/>
    <property type="evidence" value="ECO:0007669"/>
    <property type="project" value="UniProtKB-SubCell"/>
</dbReference>
<dbReference type="GO" id="GO:0006826">
    <property type="term" value="P:iron ion transport"/>
    <property type="evidence" value="ECO:0007669"/>
    <property type="project" value="UniProtKB-KW"/>
</dbReference>
<evidence type="ECO:0000313" key="11">
    <source>
        <dbReference type="EMBL" id="TWS96656.1"/>
    </source>
</evidence>
<dbReference type="OrthoDB" id="9787851at2"/>
<dbReference type="Pfam" id="PF00005">
    <property type="entry name" value="ABC_tran"/>
    <property type="match status" value="1"/>
</dbReference>
<dbReference type="InterPro" id="IPR051535">
    <property type="entry name" value="Siderophore_ABC-ATPase"/>
</dbReference>